<evidence type="ECO:0000259" key="2">
    <source>
        <dbReference type="SMART" id="SM00745"/>
    </source>
</evidence>
<evidence type="ECO:0000256" key="1">
    <source>
        <dbReference type="SAM" id="Coils"/>
    </source>
</evidence>
<dbReference type="EMBL" id="KV891875">
    <property type="protein sequence ID" value="OON22141.1"/>
    <property type="molecule type" value="Genomic_DNA"/>
</dbReference>
<dbReference type="InterPro" id="IPR032341">
    <property type="entry name" value="MITD1_C"/>
</dbReference>
<feature type="domain" description="MIT" evidence="2">
    <location>
        <begin position="1"/>
        <end position="81"/>
    </location>
</feature>
<evidence type="ECO:0000313" key="3">
    <source>
        <dbReference type="EMBL" id="OON22141.1"/>
    </source>
</evidence>
<evidence type="ECO:0000313" key="4">
    <source>
        <dbReference type="Proteomes" id="UP000243686"/>
    </source>
</evidence>
<gene>
    <name evidence="3" type="ORF">X801_01953</name>
</gene>
<reference evidence="3 4" key="1">
    <citation type="submission" date="2015-03" db="EMBL/GenBank/DDBJ databases">
        <title>Draft genome of the nematode, Opisthorchis viverrini.</title>
        <authorList>
            <person name="Mitreva M."/>
        </authorList>
    </citation>
    <scope>NUCLEOTIDE SEQUENCE [LARGE SCALE GENOMIC DNA]</scope>
    <source>
        <strain evidence="3">Khon Kaen</strain>
    </source>
</reference>
<dbReference type="SUPFAM" id="SSF116846">
    <property type="entry name" value="MIT domain"/>
    <property type="match status" value="1"/>
</dbReference>
<organism evidence="3 4">
    <name type="scientific">Opisthorchis viverrini</name>
    <name type="common">Southeast Asian liver fluke</name>
    <dbReference type="NCBI Taxonomy" id="6198"/>
    <lineage>
        <taxon>Eukaryota</taxon>
        <taxon>Metazoa</taxon>
        <taxon>Spiralia</taxon>
        <taxon>Lophotrochozoa</taxon>
        <taxon>Platyhelminthes</taxon>
        <taxon>Trematoda</taxon>
        <taxon>Digenea</taxon>
        <taxon>Opisthorchiida</taxon>
        <taxon>Opisthorchiata</taxon>
        <taxon>Opisthorchiidae</taxon>
        <taxon>Opisthorchis</taxon>
    </lineage>
</organism>
<dbReference type="InterPro" id="IPR036181">
    <property type="entry name" value="MIT_dom_sf"/>
</dbReference>
<dbReference type="SMART" id="SM00745">
    <property type="entry name" value="MIT"/>
    <property type="match status" value="1"/>
</dbReference>
<dbReference type="Gene3D" id="3.30.870.30">
    <property type="entry name" value="MITD, C-terminal phospholipase D-like domain"/>
    <property type="match status" value="1"/>
</dbReference>
<protein>
    <submittedName>
        <fullName evidence="3">MIT domain protein</fullName>
    </submittedName>
</protein>
<dbReference type="CDD" id="cd02685">
    <property type="entry name" value="MIT_C"/>
    <property type="match status" value="1"/>
</dbReference>
<sequence length="252" mass="29157">MSHPLVAAASGIIVRAIELEKQNKLTESLVCFQEGIGILIKALRSLSSNDDSNLKSHLRQKVTDYMDKAEKLKDSIKRETAKGNYHEQMTISEGSTGYGYQRIFGRFLNEGTIQEVWVEDPYIRSSFQIENFSHFCEILVRSESPIRNVHLLTGVDTQNPDEQLKKFQLLKSDLWQHRVVFDWVFSDTLHDREIRFDNGWIVKIGRGLDYIRRPAHKFCGLGVHDYDFRPCAATTVDIFHRSSLRVEKDPNR</sequence>
<dbReference type="InterPro" id="IPR052817">
    <property type="entry name" value="MIT_domain_contain_protein1"/>
</dbReference>
<dbReference type="InterPro" id="IPR038113">
    <property type="entry name" value="MITD1_C_sf"/>
</dbReference>
<name>A0A1S8X658_OPIVI</name>
<feature type="coiled-coil region" evidence="1">
    <location>
        <begin position="55"/>
        <end position="82"/>
    </location>
</feature>
<dbReference type="PANTHER" id="PTHR21222">
    <property type="entry name" value="MIT DOMAIN-CONTAINING PROTEIN 1"/>
    <property type="match status" value="1"/>
</dbReference>
<proteinExistence type="predicted"/>
<dbReference type="Gene3D" id="1.20.58.80">
    <property type="entry name" value="Phosphotransferase system, lactose/cellobiose-type IIA subunit"/>
    <property type="match status" value="1"/>
</dbReference>
<dbReference type="AlphaFoldDB" id="A0A1S8X658"/>
<dbReference type="Proteomes" id="UP000243686">
    <property type="component" value="Unassembled WGS sequence"/>
</dbReference>
<dbReference type="Pfam" id="PF04212">
    <property type="entry name" value="MIT"/>
    <property type="match status" value="1"/>
</dbReference>
<keyword evidence="1" id="KW-0175">Coiled coil</keyword>
<accession>A0A1S8X658</accession>
<keyword evidence="4" id="KW-1185">Reference proteome</keyword>
<dbReference type="PANTHER" id="PTHR21222:SF1">
    <property type="entry name" value="MIT DOMAIN-CONTAINING PROTEIN 1"/>
    <property type="match status" value="1"/>
</dbReference>
<dbReference type="InterPro" id="IPR007330">
    <property type="entry name" value="MIT_dom"/>
</dbReference>
<dbReference type="Pfam" id="PF16565">
    <property type="entry name" value="MIT_C"/>
    <property type="match status" value="1"/>
</dbReference>